<feature type="non-terminal residue" evidence="1">
    <location>
        <position position="1"/>
    </location>
</feature>
<dbReference type="EMBL" id="UINC01055804">
    <property type="protein sequence ID" value="SVB75107.1"/>
    <property type="molecule type" value="Genomic_DNA"/>
</dbReference>
<accession>A0A382GKE6</accession>
<protein>
    <submittedName>
        <fullName evidence="1">Uncharacterized protein</fullName>
    </submittedName>
</protein>
<name>A0A382GKE6_9ZZZZ</name>
<proteinExistence type="predicted"/>
<dbReference type="AlphaFoldDB" id="A0A382GKE6"/>
<evidence type="ECO:0000313" key="1">
    <source>
        <dbReference type="EMBL" id="SVB75107.1"/>
    </source>
</evidence>
<organism evidence="1">
    <name type="scientific">marine metagenome</name>
    <dbReference type="NCBI Taxonomy" id="408172"/>
    <lineage>
        <taxon>unclassified sequences</taxon>
        <taxon>metagenomes</taxon>
        <taxon>ecological metagenomes</taxon>
    </lineage>
</organism>
<gene>
    <name evidence="1" type="ORF">METZ01_LOCUS227961</name>
</gene>
<reference evidence="1" key="1">
    <citation type="submission" date="2018-05" db="EMBL/GenBank/DDBJ databases">
        <authorList>
            <person name="Lanie J.A."/>
            <person name="Ng W.-L."/>
            <person name="Kazmierczak K.M."/>
            <person name="Andrzejewski T.M."/>
            <person name="Davidsen T.M."/>
            <person name="Wayne K.J."/>
            <person name="Tettelin H."/>
            <person name="Glass J.I."/>
            <person name="Rusch D."/>
            <person name="Podicherti R."/>
            <person name="Tsui H.-C.T."/>
            <person name="Winkler M.E."/>
        </authorList>
    </citation>
    <scope>NUCLEOTIDE SEQUENCE</scope>
</reference>
<sequence length="23" mass="2842">IEELKEHEEYIKNMKKKSDVTIH</sequence>